<feature type="domain" description="Hflx-type G" evidence="8">
    <location>
        <begin position="222"/>
        <end position="387"/>
    </location>
</feature>
<evidence type="ECO:0000259" key="8">
    <source>
        <dbReference type="PROSITE" id="PS51705"/>
    </source>
</evidence>
<dbReference type="Pfam" id="PF13167">
    <property type="entry name" value="GTP-bdg_N"/>
    <property type="match status" value="1"/>
</dbReference>
<comment type="function">
    <text evidence="5">GTPase that associates with the 50S ribosomal subunit and may have a role during protein synthesis or ribosome biogenesis.</text>
</comment>
<name>A0A2H0BTK6_9BACT</name>
<evidence type="ECO:0000256" key="7">
    <source>
        <dbReference type="PIRSR" id="PIRSR006809-2"/>
    </source>
</evidence>
<dbReference type="EMBL" id="PCSZ01000011">
    <property type="protein sequence ID" value="PIP60954.1"/>
    <property type="molecule type" value="Genomic_DNA"/>
</dbReference>
<dbReference type="SUPFAM" id="SSF52540">
    <property type="entry name" value="P-loop containing nucleoside triphosphate hydrolases"/>
    <property type="match status" value="1"/>
</dbReference>
<dbReference type="GO" id="GO:0005525">
    <property type="term" value="F:GTP binding"/>
    <property type="evidence" value="ECO:0007669"/>
    <property type="project" value="UniProtKB-UniRule"/>
</dbReference>
<keyword evidence="3 7" id="KW-0460">Magnesium</keyword>
<keyword evidence="2 5" id="KW-0547">Nucleotide-binding</keyword>
<keyword evidence="5" id="KW-0963">Cytoplasm</keyword>
<evidence type="ECO:0000313" key="10">
    <source>
        <dbReference type="Proteomes" id="UP000231581"/>
    </source>
</evidence>
<feature type="binding site" evidence="6">
    <location>
        <begin position="276"/>
        <end position="279"/>
    </location>
    <ligand>
        <name>GTP</name>
        <dbReference type="ChEBI" id="CHEBI:37565"/>
    </ligand>
</feature>
<dbReference type="InterPro" id="IPR030394">
    <property type="entry name" value="G_HFLX_dom"/>
</dbReference>
<dbReference type="GO" id="GO:0005737">
    <property type="term" value="C:cytoplasm"/>
    <property type="evidence" value="ECO:0007669"/>
    <property type="project" value="UniProtKB-SubCell"/>
</dbReference>
<evidence type="ECO:0000256" key="1">
    <source>
        <dbReference type="ARBA" id="ARBA00022723"/>
    </source>
</evidence>
<dbReference type="PIRSF" id="PIRSF006809">
    <property type="entry name" value="GTP-binding_hflX_prd"/>
    <property type="match status" value="1"/>
</dbReference>
<feature type="binding site" evidence="6">
    <location>
        <begin position="228"/>
        <end position="235"/>
    </location>
    <ligand>
        <name>GTP</name>
        <dbReference type="ChEBI" id="CHEBI:37565"/>
    </ligand>
</feature>
<evidence type="ECO:0000256" key="2">
    <source>
        <dbReference type="ARBA" id="ARBA00022741"/>
    </source>
</evidence>
<evidence type="ECO:0000256" key="4">
    <source>
        <dbReference type="ARBA" id="ARBA00023134"/>
    </source>
</evidence>
<dbReference type="Proteomes" id="UP000231581">
    <property type="component" value="Unassembled WGS sequence"/>
</dbReference>
<dbReference type="InterPro" id="IPR016496">
    <property type="entry name" value="GTPase_HflX"/>
</dbReference>
<gene>
    <name evidence="5 9" type="primary">hflX</name>
    <name evidence="9" type="ORF">COX00_00485</name>
</gene>
<dbReference type="PANTHER" id="PTHR10229:SF0">
    <property type="entry name" value="GTP-BINDING PROTEIN 6-RELATED"/>
    <property type="match status" value="1"/>
</dbReference>
<dbReference type="Gene3D" id="3.40.50.11060">
    <property type="entry name" value="GTPase HflX, N-terminal domain"/>
    <property type="match status" value="1"/>
</dbReference>
<comment type="subcellular location">
    <subcellularLocation>
        <location evidence="5">Cytoplasm</location>
    </subcellularLocation>
    <text evidence="5">May associate with membranes.</text>
</comment>
<dbReference type="InterPro" id="IPR027417">
    <property type="entry name" value="P-loop_NTPase"/>
</dbReference>
<reference evidence="9 10" key="1">
    <citation type="submission" date="2017-09" db="EMBL/GenBank/DDBJ databases">
        <title>Depth-based differentiation of microbial function through sediment-hosted aquifers and enrichment of novel symbionts in the deep terrestrial subsurface.</title>
        <authorList>
            <person name="Probst A.J."/>
            <person name="Ladd B."/>
            <person name="Jarett J.K."/>
            <person name="Geller-Mcgrath D.E."/>
            <person name="Sieber C.M."/>
            <person name="Emerson J.B."/>
            <person name="Anantharaman K."/>
            <person name="Thomas B.C."/>
            <person name="Malmstrom R."/>
            <person name="Stieglmeier M."/>
            <person name="Klingl A."/>
            <person name="Woyke T."/>
            <person name="Ryan C.M."/>
            <person name="Banfield J.F."/>
        </authorList>
    </citation>
    <scope>NUCLEOTIDE SEQUENCE [LARGE SCALE GENOMIC DNA]</scope>
    <source>
        <strain evidence="9">CG22_combo_CG10-13_8_21_14_all_47_17</strain>
    </source>
</reference>
<organism evidence="9 10">
    <name type="scientific">Candidatus Uhrbacteria bacterium CG22_combo_CG10-13_8_21_14_all_47_17</name>
    <dbReference type="NCBI Taxonomy" id="1975041"/>
    <lineage>
        <taxon>Bacteria</taxon>
        <taxon>Candidatus Uhriibacteriota</taxon>
    </lineage>
</organism>
<dbReference type="InterPro" id="IPR042108">
    <property type="entry name" value="GTPase_HflX_N_sf"/>
</dbReference>
<dbReference type="NCBIfam" id="TIGR03156">
    <property type="entry name" value="GTP_HflX"/>
    <property type="match status" value="1"/>
</dbReference>
<dbReference type="CDD" id="cd01878">
    <property type="entry name" value="HflX"/>
    <property type="match status" value="1"/>
</dbReference>
<dbReference type="InterPro" id="IPR006073">
    <property type="entry name" value="GTP-bd"/>
</dbReference>
<dbReference type="Pfam" id="PF16360">
    <property type="entry name" value="GTP-bdg_M"/>
    <property type="match status" value="1"/>
</dbReference>
<dbReference type="PROSITE" id="PS51705">
    <property type="entry name" value="G_HFLX"/>
    <property type="match status" value="1"/>
</dbReference>
<accession>A0A2H0BTK6</accession>
<dbReference type="InterPro" id="IPR032305">
    <property type="entry name" value="GTP-bd_M"/>
</dbReference>
<protein>
    <recommendedName>
        <fullName evidence="5">GTPase HflX</fullName>
    </recommendedName>
    <alternativeName>
        <fullName evidence="5">GTP-binding protein HflX</fullName>
    </alternativeName>
</protein>
<keyword evidence="1 7" id="KW-0479">Metal-binding</keyword>
<dbReference type="PANTHER" id="PTHR10229">
    <property type="entry name" value="GTP-BINDING PROTEIN HFLX"/>
    <property type="match status" value="1"/>
</dbReference>
<proteinExistence type="inferred from homology"/>
<dbReference type="GO" id="GO:0046872">
    <property type="term" value="F:metal ion binding"/>
    <property type="evidence" value="ECO:0007669"/>
    <property type="project" value="UniProtKB-KW"/>
</dbReference>
<dbReference type="GO" id="GO:0043022">
    <property type="term" value="F:ribosome binding"/>
    <property type="evidence" value="ECO:0007669"/>
    <property type="project" value="TreeGrafter"/>
</dbReference>
<dbReference type="Gene3D" id="6.10.250.2860">
    <property type="match status" value="1"/>
</dbReference>
<comment type="similarity">
    <text evidence="5">Belongs to the TRAFAC class OBG-HflX-like GTPase superfamily. HflX GTPase family.</text>
</comment>
<evidence type="ECO:0000256" key="6">
    <source>
        <dbReference type="PIRSR" id="PIRSR006809-1"/>
    </source>
</evidence>
<comment type="subunit">
    <text evidence="5">Monomer. Associates with the 50S ribosomal subunit.</text>
</comment>
<comment type="cofactor">
    <cofactor evidence="7">
        <name>Mg(2+)</name>
        <dbReference type="ChEBI" id="CHEBI:18420"/>
    </cofactor>
</comment>
<dbReference type="HAMAP" id="MF_00900">
    <property type="entry name" value="GTPase_HflX"/>
    <property type="match status" value="1"/>
</dbReference>
<feature type="binding site" evidence="7">
    <location>
        <position position="255"/>
    </location>
    <ligand>
        <name>Mg(2+)</name>
        <dbReference type="ChEBI" id="CHEBI:18420"/>
    </ligand>
</feature>
<evidence type="ECO:0000313" key="9">
    <source>
        <dbReference type="EMBL" id="PIP60954.1"/>
    </source>
</evidence>
<sequence length="387" mass="43791">MGIIDSPLDSLARMTNNRAMPVSQKPRAILIDVIPSTMEPLQAKRRLMELESLTRTYGGIVVVKLLQKRALPNYRTYIGKGKLEEIIQIAKEEHVELLIINNLLKASQMYAVGELLRPHHMRAWDRIDLILNIFAKNAKTAEAQLQIKLAAIHHMGPRIYGMGQEMMRQAGGTGTRGGQGETNTELMKRHFAQQERRLKRELESLTKSRANHRRRRMRIGLKTVSIVGYTNAGKSSLLRALTRKKVHVADTLFATLDTRVGKLWLPNMQTSVLLSDTIGFIQDLPPQLIDAFRSTLDETVSADLLLHVIDVSDPFMAEKIREVEEVLDVLQVSDTPKIYVFNKIDLAPKFKRGTLSKRYAPYTPVFVSAENKAGLDELIDQISKRLP</sequence>
<dbReference type="PRINTS" id="PR00326">
    <property type="entry name" value="GTP1OBG"/>
</dbReference>
<dbReference type="GO" id="GO:0003924">
    <property type="term" value="F:GTPase activity"/>
    <property type="evidence" value="ECO:0007669"/>
    <property type="project" value="UniProtKB-UniRule"/>
</dbReference>
<feature type="binding site" evidence="7">
    <location>
        <position position="235"/>
    </location>
    <ligand>
        <name>Mg(2+)</name>
        <dbReference type="ChEBI" id="CHEBI:18420"/>
    </ligand>
</feature>
<comment type="caution">
    <text evidence="9">The sequence shown here is derived from an EMBL/GenBank/DDBJ whole genome shotgun (WGS) entry which is preliminary data.</text>
</comment>
<dbReference type="InterPro" id="IPR025121">
    <property type="entry name" value="GTPase_HflX_N"/>
</dbReference>
<dbReference type="Gene3D" id="3.40.50.300">
    <property type="entry name" value="P-loop containing nucleotide triphosphate hydrolases"/>
    <property type="match status" value="1"/>
</dbReference>
<feature type="binding site" evidence="6">
    <location>
        <begin position="342"/>
        <end position="345"/>
    </location>
    <ligand>
        <name>GTP</name>
        <dbReference type="ChEBI" id="CHEBI:37565"/>
    </ligand>
</feature>
<keyword evidence="4 5" id="KW-0342">GTP-binding</keyword>
<feature type="binding site" evidence="6">
    <location>
        <begin position="253"/>
        <end position="257"/>
    </location>
    <ligand>
        <name>GTP</name>
        <dbReference type="ChEBI" id="CHEBI:37565"/>
    </ligand>
</feature>
<dbReference type="AlphaFoldDB" id="A0A2H0BTK6"/>
<evidence type="ECO:0000256" key="5">
    <source>
        <dbReference type="HAMAP-Rule" id="MF_00900"/>
    </source>
</evidence>
<dbReference type="Pfam" id="PF01926">
    <property type="entry name" value="MMR_HSR1"/>
    <property type="match status" value="1"/>
</dbReference>
<evidence type="ECO:0000256" key="3">
    <source>
        <dbReference type="ARBA" id="ARBA00022842"/>
    </source>
</evidence>